<sequence>MPVKHLSLEARKRKPEKRSALWHQKPLPQQLAGEVQPVRARPRRKSLDGAQREARSPGHSSSDSDELRDVEQLKGSLAFDLFQGDSSHNRETRALQLATEQLLETDYDLDEAALVWGATEPGRPKRRRASSNLGEIEFESDFSKSEESSLSGSSDTFSDSAVEDSIVHSEDSTALLQMTEEERDALRSFELSRADPSATINLADLVAAKLREGAAASPGGLPGAGSATGAPESQSREARFRQLYESVGEVMHRYKSGKVPKAFKLMPALRDWYDAMWLTRPEQWSPQALFVATKAFASNLDQAAAQKFYTSVLLPRCREDISARGKLNVHLFQALRKATYKPQAFYKGLIFPLIDNECSLREAAVFGAVLNRCHIPALHSAAALLYLSQKPYSGPVALFIRVLLDKNYALPRRVIEALLKHFLRTRGDCRDYPVLWHQSLLAFVQYFKSDLSAAQVESLRSLLREKRHHSITPAIHHEIQSIVQQRDGEI</sequence>
<proteinExistence type="inferred from homology"/>
<dbReference type="AlphaFoldDB" id="M1V9F7"/>
<dbReference type="STRING" id="280699.M1V9F7"/>
<dbReference type="PANTHER" id="PTHR12821">
    <property type="entry name" value="BYSTIN"/>
    <property type="match status" value="1"/>
</dbReference>
<organism evidence="3 4">
    <name type="scientific">Cyanidioschyzon merolae (strain NIES-3377 / 10D)</name>
    <name type="common">Unicellular red alga</name>
    <dbReference type="NCBI Taxonomy" id="280699"/>
    <lineage>
        <taxon>Eukaryota</taxon>
        <taxon>Rhodophyta</taxon>
        <taxon>Bangiophyceae</taxon>
        <taxon>Cyanidiales</taxon>
        <taxon>Cyanidiaceae</taxon>
        <taxon>Cyanidioschyzon</taxon>
    </lineage>
</organism>
<dbReference type="KEGG" id="cme:CYME_CMO109C"/>
<accession>M1V9F7</accession>
<reference evidence="3 4" key="2">
    <citation type="journal article" date="2007" name="BMC Biol.">
        <title>A 100%-complete sequence reveals unusually simple genomic features in the hot-spring red alga Cyanidioschyzon merolae.</title>
        <authorList>
            <person name="Nozaki H."/>
            <person name="Takano H."/>
            <person name="Misumi O."/>
            <person name="Terasawa K."/>
            <person name="Matsuzaki M."/>
            <person name="Maruyama S."/>
            <person name="Nishida K."/>
            <person name="Yagisawa F."/>
            <person name="Yoshida Y."/>
            <person name="Fujiwara T."/>
            <person name="Takio S."/>
            <person name="Tamura K."/>
            <person name="Chung S.J."/>
            <person name="Nakamura S."/>
            <person name="Kuroiwa H."/>
            <person name="Tanaka K."/>
            <person name="Sato N."/>
            <person name="Kuroiwa T."/>
        </authorList>
    </citation>
    <scope>NUCLEOTIDE SEQUENCE [LARGE SCALE GENOMIC DNA]</scope>
    <source>
        <strain evidence="3 4">10D</strain>
    </source>
</reference>
<dbReference type="GO" id="GO:0006364">
    <property type="term" value="P:rRNA processing"/>
    <property type="evidence" value="ECO:0007669"/>
    <property type="project" value="TreeGrafter"/>
</dbReference>
<feature type="region of interest" description="Disordered" evidence="2">
    <location>
        <begin position="216"/>
        <end position="236"/>
    </location>
</feature>
<keyword evidence="4" id="KW-1185">Reference proteome</keyword>
<name>M1V9F7_CYAM1</name>
<dbReference type="GO" id="GO:0030688">
    <property type="term" value="C:preribosome, small subunit precursor"/>
    <property type="evidence" value="ECO:0007669"/>
    <property type="project" value="TreeGrafter"/>
</dbReference>
<protein>
    <submittedName>
        <fullName evidence="3">Pre-rRNA processing protein bystin</fullName>
    </submittedName>
</protein>
<feature type="compositionally biased region" description="Low complexity" evidence="2">
    <location>
        <begin position="148"/>
        <end position="160"/>
    </location>
</feature>
<dbReference type="HOGENOM" id="CLU_029727_0_1_1"/>
<feature type="compositionally biased region" description="Basic and acidic residues" evidence="2">
    <location>
        <begin position="45"/>
        <end position="56"/>
    </location>
</feature>
<gene>
    <name evidence="3" type="ORF">CYME_CMO109C</name>
</gene>
<evidence type="ECO:0000256" key="1">
    <source>
        <dbReference type="ARBA" id="ARBA00007114"/>
    </source>
</evidence>
<dbReference type="GO" id="GO:0005730">
    <property type="term" value="C:nucleolus"/>
    <property type="evidence" value="ECO:0007669"/>
    <property type="project" value="TreeGrafter"/>
</dbReference>
<feature type="compositionally biased region" description="Low complexity" evidence="2">
    <location>
        <begin position="216"/>
        <end position="231"/>
    </location>
</feature>
<dbReference type="InterPro" id="IPR007955">
    <property type="entry name" value="Bystin"/>
</dbReference>
<dbReference type="EMBL" id="AP006497">
    <property type="protein sequence ID" value="BAM81484.1"/>
    <property type="molecule type" value="Genomic_DNA"/>
</dbReference>
<dbReference type="OrthoDB" id="2192561at2759"/>
<dbReference type="PANTHER" id="PTHR12821:SF0">
    <property type="entry name" value="BYSTIN"/>
    <property type="match status" value="1"/>
</dbReference>
<dbReference type="RefSeq" id="XP_005537520.1">
    <property type="nucleotide sequence ID" value="XM_005537463.1"/>
</dbReference>
<dbReference type="OMA" id="TKLPVIW"/>
<feature type="compositionally biased region" description="Basic and acidic residues" evidence="2">
    <location>
        <begin position="1"/>
        <end position="10"/>
    </location>
</feature>
<evidence type="ECO:0000313" key="3">
    <source>
        <dbReference type="EMBL" id="BAM81484.1"/>
    </source>
</evidence>
<feature type="region of interest" description="Disordered" evidence="2">
    <location>
        <begin position="138"/>
        <end position="164"/>
    </location>
</feature>
<dbReference type="Pfam" id="PF05291">
    <property type="entry name" value="Bystin"/>
    <property type="match status" value="1"/>
</dbReference>
<dbReference type="GeneID" id="16995528"/>
<dbReference type="Gramene" id="CMO109CT">
    <property type="protein sequence ID" value="CMO109CT"/>
    <property type="gene ID" value="CMO109C"/>
</dbReference>
<evidence type="ECO:0000313" key="4">
    <source>
        <dbReference type="Proteomes" id="UP000007014"/>
    </source>
</evidence>
<dbReference type="Proteomes" id="UP000007014">
    <property type="component" value="Chromosome 15"/>
</dbReference>
<evidence type="ECO:0000256" key="2">
    <source>
        <dbReference type="SAM" id="MobiDB-lite"/>
    </source>
</evidence>
<feature type="region of interest" description="Disordered" evidence="2">
    <location>
        <begin position="1"/>
        <end position="70"/>
    </location>
</feature>
<dbReference type="eggNOG" id="KOG3871">
    <property type="taxonomic scope" value="Eukaryota"/>
</dbReference>
<reference evidence="3 4" key="1">
    <citation type="journal article" date="2004" name="Nature">
        <title>Genome sequence of the ultrasmall unicellular red alga Cyanidioschyzon merolae 10D.</title>
        <authorList>
            <person name="Matsuzaki M."/>
            <person name="Misumi O."/>
            <person name="Shin-i T."/>
            <person name="Maruyama S."/>
            <person name="Takahara M."/>
            <person name="Miyagishima S."/>
            <person name="Mori T."/>
            <person name="Nishida K."/>
            <person name="Yagisawa F."/>
            <person name="Nishida K."/>
            <person name="Yoshida Y."/>
            <person name="Nishimura Y."/>
            <person name="Nakao S."/>
            <person name="Kobayashi T."/>
            <person name="Momoyama Y."/>
            <person name="Higashiyama T."/>
            <person name="Minoda A."/>
            <person name="Sano M."/>
            <person name="Nomoto H."/>
            <person name="Oishi K."/>
            <person name="Hayashi H."/>
            <person name="Ohta F."/>
            <person name="Nishizaka S."/>
            <person name="Haga S."/>
            <person name="Miura S."/>
            <person name="Morishita T."/>
            <person name="Kabeya Y."/>
            <person name="Terasawa K."/>
            <person name="Suzuki Y."/>
            <person name="Ishii Y."/>
            <person name="Asakawa S."/>
            <person name="Takano H."/>
            <person name="Ohta N."/>
            <person name="Kuroiwa H."/>
            <person name="Tanaka K."/>
            <person name="Shimizu N."/>
            <person name="Sugano S."/>
            <person name="Sato N."/>
            <person name="Nozaki H."/>
            <person name="Ogasawara N."/>
            <person name="Kohara Y."/>
            <person name="Kuroiwa T."/>
        </authorList>
    </citation>
    <scope>NUCLEOTIDE SEQUENCE [LARGE SCALE GENOMIC DNA]</scope>
    <source>
        <strain evidence="3 4">10D</strain>
    </source>
</reference>
<comment type="similarity">
    <text evidence="1">Belongs to the bystin family.</text>
</comment>
<dbReference type="GO" id="GO:0030515">
    <property type="term" value="F:snoRNA binding"/>
    <property type="evidence" value="ECO:0007669"/>
    <property type="project" value="TreeGrafter"/>
</dbReference>
<dbReference type="GO" id="GO:0005737">
    <property type="term" value="C:cytoplasm"/>
    <property type="evidence" value="ECO:0007669"/>
    <property type="project" value="TreeGrafter"/>
</dbReference>